<evidence type="ECO:0000259" key="10">
    <source>
        <dbReference type="PROSITE" id="PS51192"/>
    </source>
</evidence>
<dbReference type="NCBIfam" id="NF003426">
    <property type="entry name" value="PRK04914.1"/>
    <property type="match status" value="1"/>
</dbReference>
<evidence type="ECO:0000256" key="6">
    <source>
        <dbReference type="ARBA" id="ARBA00023125"/>
    </source>
</evidence>
<dbReference type="HAMAP" id="MF_01821">
    <property type="entry name" value="Helicase_RapA"/>
    <property type="match status" value="1"/>
</dbReference>
<organism evidence="12 13">
    <name type="scientific">Thiohalocapsa halophila</name>
    <dbReference type="NCBI Taxonomy" id="69359"/>
    <lineage>
        <taxon>Bacteria</taxon>
        <taxon>Pseudomonadati</taxon>
        <taxon>Pseudomonadota</taxon>
        <taxon>Gammaproteobacteria</taxon>
        <taxon>Chromatiales</taxon>
        <taxon>Chromatiaceae</taxon>
        <taxon>Thiohalocapsa</taxon>
    </lineage>
</organism>
<dbReference type="SMART" id="SM00487">
    <property type="entry name" value="DEXDc"/>
    <property type="match status" value="1"/>
</dbReference>
<comment type="function">
    <text evidence="9">Transcription regulator that activates transcription by stimulating RNA polymerase (RNAP) recycling in case of stress conditions such as supercoiled DNA or high salt concentrations. Probably acts by releasing the RNAP, when it is trapped or immobilized on tightly supercoiled DNA. Does not activate transcription on linear DNA. Probably not involved in DNA repair.</text>
</comment>
<dbReference type="InterPro" id="IPR040766">
    <property type="entry name" value="Tudor_2_RapA"/>
</dbReference>
<dbReference type="CDD" id="cd18011">
    <property type="entry name" value="DEXDc_RapA"/>
    <property type="match status" value="1"/>
</dbReference>
<evidence type="ECO:0000256" key="3">
    <source>
        <dbReference type="ARBA" id="ARBA00022806"/>
    </source>
</evidence>
<dbReference type="Gene3D" id="2.30.30.140">
    <property type="match status" value="1"/>
</dbReference>
<evidence type="ECO:0000259" key="11">
    <source>
        <dbReference type="PROSITE" id="PS51194"/>
    </source>
</evidence>
<dbReference type="InterPro" id="IPR038718">
    <property type="entry name" value="SNF2-like_sf"/>
</dbReference>
<comment type="similarity">
    <text evidence="9">Belongs to the SNF2/RAD54 helicase family. RapA subfamily.</text>
</comment>
<dbReference type="Pfam" id="PF12137">
    <property type="entry name" value="RapA_C"/>
    <property type="match status" value="1"/>
</dbReference>
<accession>A0ABS1CK10</accession>
<dbReference type="Pfam" id="PF18337">
    <property type="entry name" value="Tudor_RapA"/>
    <property type="match status" value="1"/>
</dbReference>
<evidence type="ECO:0000313" key="13">
    <source>
        <dbReference type="Proteomes" id="UP000748752"/>
    </source>
</evidence>
<dbReference type="InterPro" id="IPR001650">
    <property type="entry name" value="Helicase_C-like"/>
</dbReference>
<gene>
    <name evidence="9" type="primary">rapA</name>
    <name evidence="12" type="ORF">CKO31_15875</name>
</gene>
<protein>
    <recommendedName>
        <fullName evidence="9">RNA polymerase-associated protein RapA</fullName>
        <ecNumber evidence="9">3.6.4.-</ecNumber>
    </recommendedName>
    <alternativeName>
        <fullName evidence="9">ATP-dependent helicase HepA</fullName>
    </alternativeName>
</protein>
<keyword evidence="5 9" id="KW-0805">Transcription regulation</keyword>
<dbReference type="InterPro" id="IPR000330">
    <property type="entry name" value="SNF2_N"/>
</dbReference>
<dbReference type="CDD" id="cd18793">
    <property type="entry name" value="SF2_C_SNF"/>
    <property type="match status" value="1"/>
</dbReference>
<dbReference type="InterPro" id="IPR023949">
    <property type="entry name" value="Helicase_RapA"/>
</dbReference>
<keyword evidence="6 9" id="KW-0238">DNA-binding</keyword>
<dbReference type="EC" id="3.6.4.-" evidence="9"/>
<dbReference type="Gene3D" id="3.40.50.300">
    <property type="entry name" value="P-loop containing nucleotide triphosphate hydrolases"/>
    <property type="match status" value="1"/>
</dbReference>
<evidence type="ECO:0000256" key="4">
    <source>
        <dbReference type="ARBA" id="ARBA00022840"/>
    </source>
</evidence>
<dbReference type="SMART" id="SM00490">
    <property type="entry name" value="HELICc"/>
    <property type="match status" value="1"/>
</dbReference>
<keyword evidence="2 9" id="KW-0378">Hydrolase</keyword>
<dbReference type="Proteomes" id="UP000748752">
    <property type="component" value="Unassembled WGS sequence"/>
</dbReference>
<feature type="binding site" evidence="9">
    <location>
        <begin position="180"/>
        <end position="187"/>
    </location>
    <ligand>
        <name>ATP</name>
        <dbReference type="ChEBI" id="CHEBI:30616"/>
    </ligand>
</feature>
<dbReference type="Pfam" id="PF18339">
    <property type="entry name" value="Tudor_1_RapA"/>
    <property type="match status" value="1"/>
</dbReference>
<evidence type="ECO:0000256" key="8">
    <source>
        <dbReference type="ARBA" id="ARBA00023163"/>
    </source>
</evidence>
<keyword evidence="7 9" id="KW-0010">Activator</keyword>
<keyword evidence="1 9" id="KW-0547">Nucleotide-binding</keyword>
<dbReference type="Gene3D" id="2.30.30.930">
    <property type="match status" value="1"/>
</dbReference>
<reference evidence="12 13" key="1">
    <citation type="journal article" date="2020" name="Microorganisms">
        <title>Osmotic Adaptation and Compatible Solute Biosynthesis of Phototrophic Bacteria as Revealed from Genome Analyses.</title>
        <authorList>
            <person name="Imhoff J.F."/>
            <person name="Rahn T."/>
            <person name="Kunzel S."/>
            <person name="Keller A."/>
            <person name="Neulinger S.C."/>
        </authorList>
    </citation>
    <scope>NUCLEOTIDE SEQUENCE [LARGE SCALE GENOMIC DNA]</scope>
    <source>
        <strain evidence="12 13">DSM 6210</strain>
    </source>
</reference>
<dbReference type="Pfam" id="PF00176">
    <property type="entry name" value="SNF2-rel_dom"/>
    <property type="match status" value="1"/>
</dbReference>
<comment type="caution">
    <text evidence="12">The sequence shown here is derived from an EMBL/GenBank/DDBJ whole genome shotgun (WGS) entry which is preliminary data.</text>
</comment>
<dbReference type="EMBL" id="NRRV01000041">
    <property type="protein sequence ID" value="MBK1632189.1"/>
    <property type="molecule type" value="Genomic_DNA"/>
</dbReference>
<comment type="subunit">
    <text evidence="9">Interacts with the RNAP. Has a higher affinity for the core RNAP than for the holoenzyme. Its ATPase activity is stimulated by binding to RNAP.</text>
</comment>
<keyword evidence="4 9" id="KW-0067">ATP-binding</keyword>
<feature type="domain" description="Helicase C-terminal" evidence="11">
    <location>
        <begin position="465"/>
        <end position="641"/>
    </location>
</feature>
<dbReference type="RefSeq" id="WP_200239523.1">
    <property type="nucleotide sequence ID" value="NZ_NRRV01000041.1"/>
</dbReference>
<dbReference type="Gene3D" id="6.10.140.2230">
    <property type="match status" value="1"/>
</dbReference>
<evidence type="ECO:0000256" key="9">
    <source>
        <dbReference type="HAMAP-Rule" id="MF_01821"/>
    </source>
</evidence>
<dbReference type="Gene3D" id="6.10.140.1500">
    <property type="match status" value="1"/>
</dbReference>
<dbReference type="InterPro" id="IPR040765">
    <property type="entry name" value="Tudor_1_RapA"/>
</dbReference>
<dbReference type="PANTHER" id="PTHR45766">
    <property type="entry name" value="DNA ANNEALING HELICASE AND ENDONUCLEASE ZRANB3 FAMILY MEMBER"/>
    <property type="match status" value="1"/>
</dbReference>
<dbReference type="PANTHER" id="PTHR45766:SF6">
    <property type="entry name" value="SWI_SNF-RELATED MATRIX-ASSOCIATED ACTIN-DEPENDENT REGULATOR OF CHROMATIN SUBFAMILY A-LIKE PROTEIN 1"/>
    <property type="match status" value="1"/>
</dbReference>
<evidence type="ECO:0000256" key="2">
    <source>
        <dbReference type="ARBA" id="ARBA00022801"/>
    </source>
</evidence>
<dbReference type="InterPro" id="IPR014001">
    <property type="entry name" value="Helicase_ATP-bd"/>
</dbReference>
<dbReference type="InterPro" id="IPR022737">
    <property type="entry name" value="RapA_C"/>
</dbReference>
<feature type="short sequence motif" description="DEAH box" evidence="9">
    <location>
        <begin position="281"/>
        <end position="284"/>
    </location>
</feature>
<dbReference type="InterPro" id="IPR057342">
    <property type="entry name" value="DEXDc_RapA"/>
</dbReference>
<evidence type="ECO:0000256" key="7">
    <source>
        <dbReference type="ARBA" id="ARBA00023159"/>
    </source>
</evidence>
<dbReference type="InterPro" id="IPR049730">
    <property type="entry name" value="SNF2/RAD54-like_C"/>
</dbReference>
<keyword evidence="3 9" id="KW-0347">Helicase</keyword>
<proteinExistence type="inferred from homology"/>
<dbReference type="Pfam" id="PF00271">
    <property type="entry name" value="Helicase_C"/>
    <property type="match status" value="1"/>
</dbReference>
<dbReference type="Gene3D" id="3.30.360.80">
    <property type="match status" value="1"/>
</dbReference>
<dbReference type="PROSITE" id="PS51194">
    <property type="entry name" value="HELICASE_CTER"/>
    <property type="match status" value="1"/>
</dbReference>
<evidence type="ECO:0000256" key="1">
    <source>
        <dbReference type="ARBA" id="ARBA00022741"/>
    </source>
</evidence>
<name>A0ABS1CK10_9GAMM</name>
<evidence type="ECO:0000256" key="5">
    <source>
        <dbReference type="ARBA" id="ARBA00023015"/>
    </source>
</evidence>
<dbReference type="SUPFAM" id="SSF52540">
    <property type="entry name" value="P-loop containing nucleoside triphosphate hydrolases"/>
    <property type="match status" value="2"/>
</dbReference>
<keyword evidence="8 9" id="KW-0804">Transcription</keyword>
<keyword evidence="13" id="KW-1185">Reference proteome</keyword>
<dbReference type="InterPro" id="IPR027417">
    <property type="entry name" value="P-loop_NTPase"/>
</dbReference>
<dbReference type="Gene3D" id="3.40.50.10810">
    <property type="entry name" value="Tandem AAA-ATPase domain"/>
    <property type="match status" value="1"/>
</dbReference>
<evidence type="ECO:0000313" key="12">
    <source>
        <dbReference type="EMBL" id="MBK1632189.1"/>
    </source>
</evidence>
<sequence length="943" mass="104238">MPEAPPEFRPGQRWLSETQAELGLGIVEASDERTVTMRFPATGEQRLYARRTAPLWRAVFGVGDVIRDIDGLEVTVVAVEEQSQLLVYNGEDVDGATHKVPEQLLAADLHLNRPQQKLLAGRLDRDAWFRLRQRTWHHRGVWPTEPVRGLVGARIAPIPHQLYIAAEVAERFAPRVLLADEVGLGKTIEAGLILHRMLLDGRAKRVLVLVPEPLLHQWLVELLRRFNLHFALFDRERLAARGAANAFETEQRVLCSLDLLTETPAHAAAVLGADWDLLIVDEAHHLAWTPEDSGLDYDIVEALADQTPGVLLLTATPEQLGRMGHFGRLRLLDPERFSDYDAFAAEEDEYAAIADIAARLLAGADLDAAQQDRLTELLGDASDLDTETVVERLLDRHGTSRLLFRNTRAAVDGFPERRPHAYPLTPAGGYGTPPAAPPAETESEPLEPIHPEVGAGVDWPEQDPRVPWLLELLKEQQPAKILLIAARAETVLALRAHLHERHGVHAAVFHEGMEIVERDRAAAYFADPEEGTRLLLCSEIGSEGRNFQFAHHLVLFDLPLDPELLEQRIGRLDRIGQSSAVEIHVPYLSGTGMEILYRWYAEGLDALARHCPSAAAVYERLGERLQGALGAGADPAGSDVTALVQDAAALRETLNAELAAGRDRLLELGSHRPEVSAELVQRLEDVDRDRALFEYLNAFWDAFGVDQEPGPGGSLVLHPGRHMLQEQFPGLPEDGLTVTFDRNDALAHEDRAFLSWEHPLTLAAMDQLTGSDLGSAAVMLTRNPGFSAGALLLEMLYVAECPAPPALQVQRFLPRLGLRLLLDERGRDHAEAIATETLSGKCLTGNRKLATALITAKTPALERMFAAGEERAETAVTDMREAAVARMQQMLDTEIERLMALAKVNPSIRDEEIGQLQLRRERLGQVLSRAHLRLDALRLVAHG</sequence>
<dbReference type="PROSITE" id="PS51192">
    <property type="entry name" value="HELICASE_ATP_BIND_1"/>
    <property type="match status" value="1"/>
</dbReference>
<feature type="domain" description="Helicase ATP-binding" evidence="10">
    <location>
        <begin position="167"/>
        <end position="335"/>
    </location>
</feature>